<dbReference type="SUPFAM" id="SSF56300">
    <property type="entry name" value="Metallo-dependent phosphatases"/>
    <property type="match status" value="1"/>
</dbReference>
<evidence type="ECO:0000313" key="3">
    <source>
        <dbReference type="Proteomes" id="UP001189429"/>
    </source>
</evidence>
<keyword evidence="3" id="KW-1185">Reference proteome</keyword>
<dbReference type="InterPro" id="IPR006179">
    <property type="entry name" value="5_nucleotidase/apyrase"/>
</dbReference>
<keyword evidence="1" id="KW-0732">Signal</keyword>
<sequence>MLLLSFLGLCSLSVAIGLPILRPIWPSPIQHPRVDGPPLPSCSRCGTREGMGLPLAMAVAVALAGLVAPVPGALEAAGQDRPRRVVILSVNDVYKLVGLPSDLPYFYLKEDFAYVDEVAASACDGRPCNTDLESCGWGAAWEACFPSKFGKATFLSLKQQAEGVQVVVGPCGKEPAKSTVALPPNGSHMKFGGLLDFSATFRWLKEEATTAGDLAIGTLAGDFIGPSYLGEVHRGKQLVEVMSHMGIDLVNIGNHDVDYKVTVLREQMNRSAFHYLNANLEDSSGLDIQQPMVGSATVEGNMGEYTASEWRRLSVLPGSRFGRGWAMLDKGGVRVCVLGTSDTDKMNWLGKKVKGTARDIPAAVAILRGWERGRLGCTLRVAMTHTRAGNDLNLFRAVEHAGLHLDAIIGGHDHYAVFAELRRLDGGTTFFVKAGADAQAISRLTFDVPAGRPPSGSLEVVPVVAGACEHRALDPGRAAWFAKTRGIFEAYAREAQEADGEPLNVVFQGVYDTGIVRDAESVAVNMWLDFMRESTRGDVLFFQAGLVRQDTYQRFSEGVPLSRLQLLEEFPWGDEDVDARSSLFPFRVSVEDLVTRTLPFVAKAYWCRAPFNDANRIHVSGLIVEMENEEGCDAVGDGSPIRSVTLVGGCHWRGTLEDVAGGCCSSPLCGKLWSAGAWDPRMTPEARGEQLTVVTGQFCVPSKYGSHGPGFHEVGMLCPGAEPAENWASGAAFARAFAGRGVAGPDAGVAPVAVARDFGRFGYFFKRALMALFQGLTVPLRVGGSAAAAAACEEAGQWYEASSFVGTCLCELGLGSSGGAACGGGRVGRGGFPRFLAAPRAAFEEARSVSCAGPAATCSAQGQA</sequence>
<feature type="signal peptide" evidence="1">
    <location>
        <begin position="1"/>
        <end position="17"/>
    </location>
</feature>
<accession>A0ABN9VU52</accession>
<organism evidence="2 3">
    <name type="scientific">Prorocentrum cordatum</name>
    <dbReference type="NCBI Taxonomy" id="2364126"/>
    <lineage>
        <taxon>Eukaryota</taxon>
        <taxon>Sar</taxon>
        <taxon>Alveolata</taxon>
        <taxon>Dinophyceae</taxon>
        <taxon>Prorocentrales</taxon>
        <taxon>Prorocentraceae</taxon>
        <taxon>Prorocentrum</taxon>
    </lineage>
</organism>
<dbReference type="Gene3D" id="3.60.21.10">
    <property type="match status" value="1"/>
</dbReference>
<evidence type="ECO:0000313" key="2">
    <source>
        <dbReference type="EMBL" id="CAK0877070.1"/>
    </source>
</evidence>
<comment type="caution">
    <text evidence="2">The sequence shown here is derived from an EMBL/GenBank/DDBJ whole genome shotgun (WGS) entry which is preliminary data.</text>
</comment>
<feature type="chain" id="PRO_5046062445" description="5'-nucleotidase" evidence="1">
    <location>
        <begin position="18"/>
        <end position="864"/>
    </location>
</feature>
<evidence type="ECO:0008006" key="4">
    <source>
        <dbReference type="Google" id="ProtNLM"/>
    </source>
</evidence>
<gene>
    <name evidence="2" type="ORF">PCOR1329_LOCUS61224</name>
</gene>
<dbReference type="EMBL" id="CAUYUJ010017698">
    <property type="protein sequence ID" value="CAK0877070.1"/>
    <property type="molecule type" value="Genomic_DNA"/>
</dbReference>
<name>A0ABN9VU52_9DINO</name>
<evidence type="ECO:0000256" key="1">
    <source>
        <dbReference type="SAM" id="SignalP"/>
    </source>
</evidence>
<reference evidence="2" key="1">
    <citation type="submission" date="2023-10" db="EMBL/GenBank/DDBJ databases">
        <authorList>
            <person name="Chen Y."/>
            <person name="Shah S."/>
            <person name="Dougan E. K."/>
            <person name="Thang M."/>
            <person name="Chan C."/>
        </authorList>
    </citation>
    <scope>NUCLEOTIDE SEQUENCE [LARGE SCALE GENOMIC DNA]</scope>
</reference>
<dbReference type="PANTHER" id="PTHR11575:SF48">
    <property type="entry name" value="5'-NUCLEOTIDASE"/>
    <property type="match status" value="1"/>
</dbReference>
<dbReference type="PANTHER" id="PTHR11575">
    <property type="entry name" value="5'-NUCLEOTIDASE-RELATED"/>
    <property type="match status" value="1"/>
</dbReference>
<proteinExistence type="predicted"/>
<dbReference type="Proteomes" id="UP001189429">
    <property type="component" value="Unassembled WGS sequence"/>
</dbReference>
<protein>
    <recommendedName>
        <fullName evidence="4">5'-nucleotidase</fullName>
    </recommendedName>
</protein>
<dbReference type="InterPro" id="IPR029052">
    <property type="entry name" value="Metallo-depent_PP-like"/>
</dbReference>